<reference evidence="11" key="1">
    <citation type="submission" date="2019-11" db="UniProtKB">
        <authorList>
            <consortium name="WormBaseParasite"/>
        </authorList>
    </citation>
    <scope>IDENTIFICATION</scope>
</reference>
<dbReference type="SUPFAM" id="SSF57667">
    <property type="entry name" value="beta-beta-alpha zinc fingers"/>
    <property type="match status" value="1"/>
</dbReference>
<evidence type="ECO:0000256" key="8">
    <source>
        <dbReference type="ARBA" id="ARBA00023242"/>
    </source>
</evidence>
<feature type="domain" description="C2H2-type" evidence="10">
    <location>
        <begin position="50"/>
        <end position="72"/>
    </location>
</feature>
<keyword evidence="8" id="KW-0539">Nucleus</keyword>
<keyword evidence="7" id="KW-0862">Zinc</keyword>
<evidence type="ECO:0000256" key="7">
    <source>
        <dbReference type="ARBA" id="ARBA00022833"/>
    </source>
</evidence>
<evidence type="ECO:0000313" key="11">
    <source>
        <dbReference type="WBParaSite" id="MCU_013947-RA"/>
    </source>
</evidence>
<keyword evidence="3" id="KW-0963">Cytoplasm</keyword>
<dbReference type="WBParaSite" id="MCU_013947-RA">
    <property type="protein sequence ID" value="MCU_013947-RA"/>
    <property type="gene ID" value="MCU_013947"/>
</dbReference>
<dbReference type="PANTHER" id="PTHR46095">
    <property type="entry name" value="ZINC FINGER PROTEIN 593"/>
    <property type="match status" value="1"/>
</dbReference>
<dbReference type="GO" id="GO:0008270">
    <property type="term" value="F:zinc ion binding"/>
    <property type="evidence" value="ECO:0007669"/>
    <property type="project" value="UniProtKB-KW"/>
</dbReference>
<dbReference type="InterPro" id="IPR013087">
    <property type="entry name" value="Znf_C2H2_type"/>
</dbReference>
<dbReference type="Gene3D" id="3.30.160.60">
    <property type="entry name" value="Classic Zinc Finger"/>
    <property type="match status" value="1"/>
</dbReference>
<comment type="similarity">
    <text evidence="9">Belongs to the ZNF593/BUD20 C2H2-type zinc-finger protein family.</text>
</comment>
<accession>A0A5K3G0V2</accession>
<dbReference type="InterPro" id="IPR051879">
    <property type="entry name" value="C2H2-ZF_Maturation_Protein"/>
</dbReference>
<keyword evidence="6" id="KW-0863">Zinc-finger</keyword>
<dbReference type="GO" id="GO:0005737">
    <property type="term" value="C:cytoplasm"/>
    <property type="evidence" value="ECO:0007669"/>
    <property type="project" value="UniProtKB-SubCell"/>
</dbReference>
<evidence type="ECO:0000256" key="4">
    <source>
        <dbReference type="ARBA" id="ARBA00022517"/>
    </source>
</evidence>
<evidence type="ECO:0000256" key="2">
    <source>
        <dbReference type="ARBA" id="ARBA00004496"/>
    </source>
</evidence>
<evidence type="ECO:0000256" key="1">
    <source>
        <dbReference type="ARBA" id="ARBA00004123"/>
    </source>
</evidence>
<organism evidence="11">
    <name type="scientific">Mesocestoides corti</name>
    <name type="common">Flatworm</name>
    <dbReference type="NCBI Taxonomy" id="53468"/>
    <lineage>
        <taxon>Eukaryota</taxon>
        <taxon>Metazoa</taxon>
        <taxon>Spiralia</taxon>
        <taxon>Lophotrochozoa</taxon>
        <taxon>Platyhelminthes</taxon>
        <taxon>Cestoda</taxon>
        <taxon>Eucestoda</taxon>
        <taxon>Cyclophyllidea</taxon>
        <taxon>Mesocestoididae</taxon>
        <taxon>Mesocestoides</taxon>
    </lineage>
</organism>
<dbReference type="GO" id="GO:0005634">
    <property type="term" value="C:nucleus"/>
    <property type="evidence" value="ECO:0007669"/>
    <property type="project" value="UniProtKB-SubCell"/>
</dbReference>
<dbReference type="GO" id="GO:0042254">
    <property type="term" value="P:ribosome biogenesis"/>
    <property type="evidence" value="ECO:0007669"/>
    <property type="project" value="UniProtKB-KW"/>
</dbReference>
<evidence type="ECO:0000256" key="6">
    <source>
        <dbReference type="ARBA" id="ARBA00022771"/>
    </source>
</evidence>
<protein>
    <submittedName>
        <fullName evidence="11">C2H2-type domain-containing protein</fullName>
    </submittedName>
</protein>
<evidence type="ECO:0000256" key="9">
    <source>
        <dbReference type="ARBA" id="ARBA00038064"/>
    </source>
</evidence>
<dbReference type="AlphaFoldDB" id="A0A5K3G0V2"/>
<evidence type="ECO:0000256" key="3">
    <source>
        <dbReference type="ARBA" id="ARBA00022490"/>
    </source>
</evidence>
<dbReference type="Pfam" id="PF12171">
    <property type="entry name" value="zf-C2H2_jaz"/>
    <property type="match status" value="1"/>
</dbReference>
<dbReference type="InterPro" id="IPR036236">
    <property type="entry name" value="Znf_C2H2_sf"/>
</dbReference>
<keyword evidence="5" id="KW-0479">Metal-binding</keyword>
<comment type="subcellular location">
    <subcellularLocation>
        <location evidence="2">Cytoplasm</location>
    </subcellularLocation>
    <subcellularLocation>
        <location evidence="1">Nucleus</location>
    </subcellularLocation>
</comment>
<dbReference type="PROSITE" id="PS00028">
    <property type="entry name" value="ZINC_FINGER_C2H2_1"/>
    <property type="match status" value="1"/>
</dbReference>
<evidence type="ECO:0000259" key="10">
    <source>
        <dbReference type="PROSITE" id="PS00028"/>
    </source>
</evidence>
<keyword evidence="4" id="KW-0690">Ribosome biogenesis</keyword>
<sequence length="145" mass="17111">MPRKSKLKSKYRQSDIDQIFENKKPENVAKYLQEATKVDEDKPALGQHYCLPCDKYFCSAGALEVHNKQKPHKRRLKMLEVEPHDQVVFVLSNYSCGPRIYCFVNEFMSPFCLTLIYDLFMLHGDILIFVNNLISNYRIFQRHFG</sequence>
<name>A0A5K3G0V2_MESCO</name>
<dbReference type="PANTHER" id="PTHR46095:SF1">
    <property type="entry name" value="ZINC FINGER PROTEIN 593"/>
    <property type="match status" value="1"/>
</dbReference>
<proteinExistence type="inferred from homology"/>
<evidence type="ECO:0000256" key="5">
    <source>
        <dbReference type="ARBA" id="ARBA00022723"/>
    </source>
</evidence>
<dbReference type="InterPro" id="IPR022755">
    <property type="entry name" value="Znf_C2H2_jaz"/>
</dbReference>